<dbReference type="InterPro" id="IPR000551">
    <property type="entry name" value="MerR-type_HTH_dom"/>
</dbReference>
<dbReference type="GO" id="GO:0003677">
    <property type="term" value="F:DNA binding"/>
    <property type="evidence" value="ECO:0007669"/>
    <property type="project" value="InterPro"/>
</dbReference>
<evidence type="ECO:0000259" key="1">
    <source>
        <dbReference type="PROSITE" id="PS50937"/>
    </source>
</evidence>
<dbReference type="SUPFAM" id="SSF46955">
    <property type="entry name" value="Putative DNA-binding domain"/>
    <property type="match status" value="1"/>
</dbReference>
<dbReference type="GO" id="GO:0006355">
    <property type="term" value="P:regulation of DNA-templated transcription"/>
    <property type="evidence" value="ECO:0007669"/>
    <property type="project" value="InterPro"/>
</dbReference>
<organism evidence="2 3">
    <name type="scientific">Pandoraea thiooxydans</name>
    <dbReference type="NCBI Taxonomy" id="445709"/>
    <lineage>
        <taxon>Bacteria</taxon>
        <taxon>Pseudomonadati</taxon>
        <taxon>Pseudomonadota</taxon>
        <taxon>Betaproteobacteria</taxon>
        <taxon>Burkholderiales</taxon>
        <taxon>Burkholderiaceae</taxon>
        <taxon>Pandoraea</taxon>
    </lineage>
</organism>
<dbReference type="KEGG" id="ptx:ABW99_15660"/>
<evidence type="ECO:0000313" key="2">
    <source>
        <dbReference type="EMBL" id="AKJ70632.2"/>
    </source>
</evidence>
<name>A0A0G3EYY5_9BURK</name>
<dbReference type="STRING" id="445709.ABW99_15660"/>
<feature type="domain" description="HTH merR-type" evidence="1">
    <location>
        <begin position="1"/>
        <end position="64"/>
    </location>
</feature>
<proteinExistence type="predicted"/>
<accession>A0A0G3EYY5</accession>
<dbReference type="EMBL" id="CP011568">
    <property type="protein sequence ID" value="AKJ70632.2"/>
    <property type="molecule type" value="Genomic_DNA"/>
</dbReference>
<sequence>MARLARMPVATLRIWEQRYQAVQPATAPSGHRLYGPADVERVILLRQLTDLGHGIGAIAGLSTKQLQELVNQPGSLQGTARPSAAMRMVVVGPALAARLQRPAVSQGLAKPARVVATFDSLAQAAQAAQGSADLLIWHAPALHDDVPAELQAARRAWGMPRVAVIYRFAGRAATQAFAQAGVVAVREAAGDEALGAWLASMQTPSAASAAQARAPIEPHVAMPPRRYDDATLTAIAGLPPTLACECPRHVAELLMQVSSFEAYSASCVNRSDADAELHAYLQQVAGAARVLFESAMESLARHEGLRLR</sequence>
<dbReference type="Proteomes" id="UP000036700">
    <property type="component" value="Chromosome"/>
</dbReference>
<dbReference type="SMART" id="SM00422">
    <property type="entry name" value="HTH_MERR"/>
    <property type="match status" value="1"/>
</dbReference>
<dbReference type="PROSITE" id="PS50937">
    <property type="entry name" value="HTH_MERR_2"/>
    <property type="match status" value="1"/>
</dbReference>
<dbReference type="Pfam" id="PF13411">
    <property type="entry name" value="MerR_1"/>
    <property type="match status" value="1"/>
</dbReference>
<reference evidence="3" key="1">
    <citation type="submission" date="2015-06" db="EMBL/GenBank/DDBJ databases">
        <authorList>
            <person name="Lim Y.L."/>
            <person name="Ee R."/>
            <person name="Yong D."/>
            <person name="How K.Y."/>
            <person name="Yin W.F."/>
            <person name="Chan K.G."/>
        </authorList>
    </citation>
    <scope>NUCLEOTIDE SEQUENCE [LARGE SCALE GENOMIC DNA]</scope>
    <source>
        <strain evidence="3">DSM 25325</strain>
    </source>
</reference>
<evidence type="ECO:0000313" key="3">
    <source>
        <dbReference type="Proteomes" id="UP000036700"/>
    </source>
</evidence>
<protein>
    <recommendedName>
        <fullName evidence="1">HTH merR-type domain-containing protein</fullName>
    </recommendedName>
</protein>
<gene>
    <name evidence="2" type="ORF">ABW99_15660</name>
</gene>
<keyword evidence="3" id="KW-1185">Reference proteome</keyword>
<dbReference type="AlphaFoldDB" id="A0A0G3EYY5"/>
<dbReference type="Gene3D" id="1.10.1660.10">
    <property type="match status" value="1"/>
</dbReference>
<dbReference type="InterPro" id="IPR009061">
    <property type="entry name" value="DNA-bd_dom_put_sf"/>
</dbReference>